<dbReference type="eggNOG" id="COG4902">
    <property type="taxonomic scope" value="Bacteria"/>
</dbReference>
<dbReference type="Gene3D" id="1.20.1260.10">
    <property type="match status" value="1"/>
</dbReference>
<gene>
    <name evidence="4" type="ordered locus">Thivi_4457</name>
</gene>
<evidence type="ECO:0000313" key="4">
    <source>
        <dbReference type="EMBL" id="AFL76256.1"/>
    </source>
</evidence>
<keyword evidence="5" id="KW-1185">Reference proteome</keyword>
<dbReference type="InterPro" id="IPR009078">
    <property type="entry name" value="Ferritin-like_SF"/>
</dbReference>
<protein>
    <recommendedName>
        <fullName evidence="3">DUF2202 domain-containing protein</fullName>
    </recommendedName>
</protein>
<dbReference type="SUPFAM" id="SSF47240">
    <property type="entry name" value="Ferritin-like"/>
    <property type="match status" value="1"/>
</dbReference>
<reference evidence="4 5" key="1">
    <citation type="submission" date="2012-06" db="EMBL/GenBank/DDBJ databases">
        <title>Complete sequence of Thiocystis violascens DSM 198.</title>
        <authorList>
            <consortium name="US DOE Joint Genome Institute"/>
            <person name="Lucas S."/>
            <person name="Han J."/>
            <person name="Lapidus A."/>
            <person name="Cheng J.-F."/>
            <person name="Goodwin L."/>
            <person name="Pitluck S."/>
            <person name="Peters L."/>
            <person name="Ovchinnikova G."/>
            <person name="Teshima H."/>
            <person name="Detter J.C."/>
            <person name="Han C."/>
            <person name="Tapia R."/>
            <person name="Land M."/>
            <person name="Hauser L."/>
            <person name="Kyrpides N."/>
            <person name="Ivanova N."/>
            <person name="Pagani I."/>
            <person name="Vogl K."/>
            <person name="Liu Z."/>
            <person name="Frigaard N.-U."/>
            <person name="Bryant D."/>
            <person name="Woyke T."/>
        </authorList>
    </citation>
    <scope>NUCLEOTIDE SEQUENCE [LARGE SCALE GENOMIC DNA]</scope>
    <source>
        <strain evidence="5">ATCC 17096 / DSM 198 / 6111</strain>
    </source>
</reference>
<evidence type="ECO:0000259" key="3">
    <source>
        <dbReference type="Pfam" id="PF09968"/>
    </source>
</evidence>
<feature type="transmembrane region" description="Helical" evidence="2">
    <location>
        <begin position="45"/>
        <end position="64"/>
    </location>
</feature>
<evidence type="ECO:0000256" key="2">
    <source>
        <dbReference type="SAM" id="Phobius"/>
    </source>
</evidence>
<dbReference type="CDD" id="cd01048">
    <property type="entry name" value="Ferritin_like_AB2"/>
    <property type="match status" value="1"/>
</dbReference>
<dbReference type="InterPro" id="IPR019243">
    <property type="entry name" value="DUF2202"/>
</dbReference>
<dbReference type="STRING" id="765911.Thivi_4457"/>
<dbReference type="AlphaFoldDB" id="I3YGY8"/>
<feature type="region of interest" description="Disordered" evidence="1">
    <location>
        <begin position="244"/>
        <end position="316"/>
    </location>
</feature>
<dbReference type="KEGG" id="tvi:Thivi_4457"/>
<accession>I3YGY8</accession>
<dbReference type="Pfam" id="PF09968">
    <property type="entry name" value="DUF2202"/>
    <property type="match status" value="1"/>
</dbReference>
<feature type="transmembrane region" description="Helical" evidence="2">
    <location>
        <begin position="12"/>
        <end position="33"/>
    </location>
</feature>
<name>I3YGY8_THIV6</name>
<organism evidence="4 5">
    <name type="scientific">Thiocystis violascens (strain ATCC 17096 / DSM 198 / 6111)</name>
    <name type="common">Chromatium violascens</name>
    <dbReference type="NCBI Taxonomy" id="765911"/>
    <lineage>
        <taxon>Bacteria</taxon>
        <taxon>Pseudomonadati</taxon>
        <taxon>Pseudomonadota</taxon>
        <taxon>Gammaproteobacteria</taxon>
        <taxon>Chromatiales</taxon>
        <taxon>Chromatiaceae</taxon>
        <taxon>Thiocystis</taxon>
    </lineage>
</organism>
<dbReference type="HOGENOM" id="CLU_095279_0_0_6"/>
<keyword evidence="2" id="KW-1133">Transmembrane helix</keyword>
<dbReference type="InterPro" id="IPR012347">
    <property type="entry name" value="Ferritin-like"/>
</dbReference>
<keyword evidence="2" id="KW-0472">Membrane</keyword>
<sequence>MRVPPWHQCQSIRDLSVGTTAALGLVTILSNLIEENTAMTLQYRLIPVAIAMSAILSAAPALGAGPNGRQPVQPVLGELDAGEAATLFFMREEERLARDVYLNMDALWQLLPFENIAASEQKHMDAIKGAMDKYGLADPSDPEALGVYADGALQQLYTDLIDRGEGSYLAALQVGALIEEVDIEDLEVAIAGTDNADLQTIYDNLLRGSRNPLRAFVAEIERQGVVYSAQHLTQEAVDVIIDTPMERGGNAGGKGSGSKRVGMTEDADSADQAGLTSGLERLIARNGNGSGSGSGSKSRKGSGSGDCKALDEAARA</sequence>
<keyword evidence="2" id="KW-0812">Transmembrane</keyword>
<feature type="domain" description="DUF2202" evidence="3">
    <location>
        <begin position="84"/>
        <end position="243"/>
    </location>
</feature>
<dbReference type="EMBL" id="CP003154">
    <property type="protein sequence ID" value="AFL76256.1"/>
    <property type="molecule type" value="Genomic_DNA"/>
</dbReference>
<evidence type="ECO:0000256" key="1">
    <source>
        <dbReference type="SAM" id="MobiDB-lite"/>
    </source>
</evidence>
<proteinExistence type="predicted"/>
<dbReference type="Proteomes" id="UP000006062">
    <property type="component" value="Chromosome"/>
</dbReference>
<evidence type="ECO:0000313" key="5">
    <source>
        <dbReference type="Proteomes" id="UP000006062"/>
    </source>
</evidence>